<proteinExistence type="predicted"/>
<accession>A0A9X9HW87</accession>
<reference evidence="2" key="1">
    <citation type="submission" date="2021-04" db="EMBL/GenBank/DDBJ databases">
        <title>Characterizing Neisseria spp. as novel respiratory pathobionts in bronchiectasis.</title>
        <authorList>
            <person name="Li L."/>
            <person name="Mac Aogain M."/>
            <person name="Xu T."/>
            <person name="Jaggi T.K."/>
            <person name="Chan L.Y."/>
            <person name="Keir H.R."/>
            <person name="Dicker A.J."/>
            <person name="Qu J."/>
            <person name="Liu Y."/>
            <person name="Chen H.S."/>
            <person name="Koh M.S."/>
            <person name="Ong T.H."/>
            <person name="Lim A.Y.H."/>
            <person name="Abisheganaden J."/>
            <person name="Low T.B."/>
            <person name="Oliver B.G."/>
            <person name="Tan N.S."/>
            <person name="Fang M."/>
            <person name="Chalmers J.D."/>
            <person name="Chotirmall S.H."/>
        </authorList>
    </citation>
    <scope>NUCLEOTIDE SEQUENCE</scope>
    <source>
        <strain evidence="2">TT0077</strain>
    </source>
</reference>
<dbReference type="RefSeq" id="WP_254324880.1">
    <property type="nucleotide sequence ID" value="NZ_CP073115.1"/>
</dbReference>
<evidence type="ECO:0000313" key="3">
    <source>
        <dbReference type="Proteomes" id="UP001057296"/>
    </source>
</evidence>
<evidence type="ECO:0000313" key="2">
    <source>
        <dbReference type="EMBL" id="UTG70726.1"/>
    </source>
</evidence>
<organism evidence="2 3">
    <name type="scientific">Neisseria subflava</name>
    <dbReference type="NCBI Taxonomy" id="28449"/>
    <lineage>
        <taxon>Bacteria</taxon>
        <taxon>Pseudomonadati</taxon>
        <taxon>Pseudomonadota</taxon>
        <taxon>Betaproteobacteria</taxon>
        <taxon>Neisseriales</taxon>
        <taxon>Neisseriaceae</taxon>
        <taxon>Neisseria</taxon>
    </lineage>
</organism>
<dbReference type="AlphaFoldDB" id="A0A9X9HW87"/>
<dbReference type="Proteomes" id="UP001057296">
    <property type="component" value="Chromosome"/>
</dbReference>
<gene>
    <name evidence="2" type="ORF">KCG54_05380</name>
</gene>
<feature type="region of interest" description="Disordered" evidence="1">
    <location>
        <begin position="81"/>
        <end position="106"/>
    </location>
</feature>
<sequence length="106" mass="11695">MPGRKKRKKCLDTTVDNIKMVTAKTSYLTLQKSVSIPAVARYTALIERGSIAPPVKMDGNTIVDDNHRMVAGLLCNQIPASTPGTAPLSKPRIPLRDIQPDPIDWW</sequence>
<protein>
    <submittedName>
        <fullName evidence="2">Uncharacterized protein</fullName>
    </submittedName>
</protein>
<dbReference type="EMBL" id="CP073115">
    <property type="protein sequence ID" value="UTG70726.1"/>
    <property type="molecule type" value="Genomic_DNA"/>
</dbReference>
<evidence type="ECO:0000256" key="1">
    <source>
        <dbReference type="SAM" id="MobiDB-lite"/>
    </source>
</evidence>
<name>A0A9X9HW87_NEISU</name>